<gene>
    <name evidence="2" type="ORF">QOZ99_003020</name>
</gene>
<name>A0ABU0LTU7_9HYPH</name>
<dbReference type="InterPro" id="IPR037401">
    <property type="entry name" value="SnoaL-like"/>
</dbReference>
<dbReference type="Gene3D" id="3.10.450.50">
    <property type="match status" value="1"/>
</dbReference>
<organism evidence="2 3">
    <name type="scientific">Ancylobacter amanitiformis</name>
    <dbReference type="NCBI Taxonomy" id="217069"/>
    <lineage>
        <taxon>Bacteria</taxon>
        <taxon>Pseudomonadati</taxon>
        <taxon>Pseudomonadota</taxon>
        <taxon>Alphaproteobacteria</taxon>
        <taxon>Hyphomicrobiales</taxon>
        <taxon>Xanthobacteraceae</taxon>
        <taxon>Ancylobacter</taxon>
    </lineage>
</organism>
<dbReference type="SUPFAM" id="SSF54427">
    <property type="entry name" value="NTF2-like"/>
    <property type="match status" value="1"/>
</dbReference>
<evidence type="ECO:0000313" key="2">
    <source>
        <dbReference type="EMBL" id="MDQ0512118.1"/>
    </source>
</evidence>
<comment type="caution">
    <text evidence="2">The sequence shown here is derived from an EMBL/GenBank/DDBJ whole genome shotgun (WGS) entry which is preliminary data.</text>
</comment>
<reference evidence="2 3" key="1">
    <citation type="submission" date="2023-07" db="EMBL/GenBank/DDBJ databases">
        <title>Genomic Encyclopedia of Type Strains, Phase IV (KMG-IV): sequencing the most valuable type-strain genomes for metagenomic binning, comparative biology and taxonomic classification.</title>
        <authorList>
            <person name="Goeker M."/>
        </authorList>
    </citation>
    <scope>NUCLEOTIDE SEQUENCE [LARGE SCALE GENOMIC DNA]</scope>
    <source>
        <strain evidence="2 3">DSM 15561</strain>
    </source>
</reference>
<keyword evidence="3" id="KW-1185">Reference proteome</keyword>
<evidence type="ECO:0000313" key="3">
    <source>
        <dbReference type="Proteomes" id="UP001235094"/>
    </source>
</evidence>
<dbReference type="EMBL" id="JAUSVR010000010">
    <property type="protein sequence ID" value="MDQ0512118.1"/>
    <property type="molecule type" value="Genomic_DNA"/>
</dbReference>
<dbReference type="InterPro" id="IPR032710">
    <property type="entry name" value="NTF2-like_dom_sf"/>
</dbReference>
<protein>
    <recommendedName>
        <fullName evidence="1">SnoaL-like domain-containing protein</fullName>
    </recommendedName>
</protein>
<feature type="domain" description="SnoaL-like" evidence="1">
    <location>
        <begin position="5"/>
        <end position="100"/>
    </location>
</feature>
<dbReference type="Pfam" id="PF12680">
    <property type="entry name" value="SnoaL_2"/>
    <property type="match status" value="1"/>
</dbReference>
<evidence type="ECO:0000259" key="1">
    <source>
        <dbReference type="Pfam" id="PF12680"/>
    </source>
</evidence>
<sequence>MPKIVKAYFDAEHRNDPDALAGVFSTEAIVKDEGAVHRGPRAIRDWWVAAKERTHHVTAPIELAGSDDKVSVRARVSGDFPNSPVTLEFAFTIEQGKIVELEIG</sequence>
<dbReference type="Proteomes" id="UP001235094">
    <property type="component" value="Unassembled WGS sequence"/>
</dbReference>
<proteinExistence type="predicted"/>
<accession>A0ABU0LTU7</accession>